<accession>A0AAW2BVU2</accession>
<protein>
    <submittedName>
        <fullName evidence="1">Uncharacterized protein</fullName>
    </submittedName>
</protein>
<organism evidence="1 2">
    <name type="scientific">Lithocarpus litseifolius</name>
    <dbReference type="NCBI Taxonomy" id="425828"/>
    <lineage>
        <taxon>Eukaryota</taxon>
        <taxon>Viridiplantae</taxon>
        <taxon>Streptophyta</taxon>
        <taxon>Embryophyta</taxon>
        <taxon>Tracheophyta</taxon>
        <taxon>Spermatophyta</taxon>
        <taxon>Magnoliopsida</taxon>
        <taxon>eudicotyledons</taxon>
        <taxon>Gunneridae</taxon>
        <taxon>Pentapetalae</taxon>
        <taxon>rosids</taxon>
        <taxon>fabids</taxon>
        <taxon>Fagales</taxon>
        <taxon>Fagaceae</taxon>
        <taxon>Lithocarpus</taxon>
    </lineage>
</organism>
<sequence>MIVAGSKWKIGDDECIGVTTHKWLSHVPIFNGELDPKLKWDRGKVHALFTARTRNEILALPLNDTQTKDSFIWMENRSKTFLVKTTYHVALRLMQQQVVEHSKAQTDKPTWKKL</sequence>
<evidence type="ECO:0000313" key="2">
    <source>
        <dbReference type="Proteomes" id="UP001459277"/>
    </source>
</evidence>
<dbReference type="AlphaFoldDB" id="A0AAW2BVU2"/>
<name>A0AAW2BVU2_9ROSI</name>
<evidence type="ECO:0000313" key="1">
    <source>
        <dbReference type="EMBL" id="KAK9989392.1"/>
    </source>
</evidence>
<keyword evidence="2" id="KW-1185">Reference proteome</keyword>
<reference evidence="1 2" key="1">
    <citation type="submission" date="2024-01" db="EMBL/GenBank/DDBJ databases">
        <title>A telomere-to-telomere, gap-free genome of sweet tea (Lithocarpus litseifolius).</title>
        <authorList>
            <person name="Zhou J."/>
        </authorList>
    </citation>
    <scope>NUCLEOTIDE SEQUENCE [LARGE SCALE GENOMIC DNA]</scope>
    <source>
        <strain evidence="1">Zhou-2022a</strain>
        <tissue evidence="1">Leaf</tissue>
    </source>
</reference>
<gene>
    <name evidence="1" type="ORF">SO802_029631</name>
</gene>
<proteinExistence type="predicted"/>
<dbReference type="Proteomes" id="UP001459277">
    <property type="component" value="Unassembled WGS sequence"/>
</dbReference>
<comment type="caution">
    <text evidence="1">The sequence shown here is derived from an EMBL/GenBank/DDBJ whole genome shotgun (WGS) entry which is preliminary data.</text>
</comment>
<dbReference type="EMBL" id="JAZDWU010000010">
    <property type="protein sequence ID" value="KAK9989392.1"/>
    <property type="molecule type" value="Genomic_DNA"/>
</dbReference>